<sequence length="477" mass="52474">MSKARRHDLQATLDHITALLEKQDLVAGLVHKQHQPRQELVESLVARQQSTELRREVNALHPADIAFVLERLPPGRRLQVWDLVDSAHDGAVLLEASDAVRESLIADMDQGEIVQAAEGLDSDEIADLVPDLPREVVPELLRRLDRRGREEVRSALAFPEGSVGALMDFDITAVREDVALDVVLRYLRRRGRLSDNSGLLMVVDRDGVLKGTLALEALVTHEAETPVAALMEREPVTFHTTDEAVEAARAFDRYDLITAPVVNVHHRLVGCLKVEDMVDLLREHSQKEFLAQAGLREDEDFYAPVWRTARNRWGWLALNLLTAFIASRVIGQFEGTIEKVVALAALMPIVASVGGNTGHQTLALMIQGLALKQITPHSFRHLLARETGVSLVNGLIWGAVMGGFTWLLYGRAELAAIMLAAMVLNLVLAALAGAYIPLTLKRFGRDPVLGSSVFLTGLTDSMGFLIFLGLAALFLPV</sequence>
<gene>
    <name evidence="11" type="ORF">DFQ59_101339</name>
</gene>
<dbReference type="OrthoDB" id="9790355at2"/>
<accession>A0A369CG58</accession>
<keyword evidence="9" id="KW-1003">Cell membrane</keyword>
<feature type="domain" description="CBS" evidence="10">
    <location>
        <begin position="231"/>
        <end position="288"/>
    </location>
</feature>
<evidence type="ECO:0000256" key="3">
    <source>
        <dbReference type="ARBA" id="ARBA00022448"/>
    </source>
</evidence>
<comment type="similarity">
    <text evidence="2 9">Belongs to the SLC41A transporter family.</text>
</comment>
<dbReference type="InterPro" id="IPR006669">
    <property type="entry name" value="MgtE_transporter"/>
</dbReference>
<comment type="caution">
    <text evidence="9">Lacks conserved residue(s) required for the propagation of feature annotation.</text>
</comment>
<evidence type="ECO:0000259" key="10">
    <source>
        <dbReference type="PROSITE" id="PS51371"/>
    </source>
</evidence>
<evidence type="ECO:0000256" key="9">
    <source>
        <dbReference type="RuleBase" id="RU362011"/>
    </source>
</evidence>
<evidence type="ECO:0000256" key="6">
    <source>
        <dbReference type="ARBA" id="ARBA00022989"/>
    </source>
</evidence>
<dbReference type="InterPro" id="IPR006667">
    <property type="entry name" value="SLC41_membr_dom"/>
</dbReference>
<evidence type="ECO:0000256" key="5">
    <source>
        <dbReference type="ARBA" id="ARBA00022842"/>
    </source>
</evidence>
<dbReference type="Gene3D" id="1.10.357.20">
    <property type="entry name" value="SLC41 divalent cation transporters, integral membrane domain"/>
    <property type="match status" value="1"/>
</dbReference>
<keyword evidence="8" id="KW-0129">CBS domain</keyword>
<dbReference type="InterPro" id="IPR036739">
    <property type="entry name" value="SLC41_membr_dom_sf"/>
</dbReference>
<dbReference type="Gene3D" id="1.25.60.10">
    <property type="entry name" value="MgtE N-terminal domain-like"/>
    <property type="match status" value="1"/>
</dbReference>
<comment type="subunit">
    <text evidence="9">Homodimer.</text>
</comment>
<dbReference type="Pfam" id="PF03448">
    <property type="entry name" value="MgtE_N"/>
    <property type="match status" value="1"/>
</dbReference>
<dbReference type="Pfam" id="PF01769">
    <property type="entry name" value="MgtE"/>
    <property type="match status" value="1"/>
</dbReference>
<comment type="subcellular location">
    <subcellularLocation>
        <location evidence="9">Cell membrane</location>
        <topology evidence="9">Multi-pass membrane protein</topology>
    </subcellularLocation>
    <subcellularLocation>
        <location evidence="1">Membrane</location>
        <topology evidence="1">Multi-pass membrane protein</topology>
    </subcellularLocation>
</comment>
<dbReference type="GO" id="GO:0046872">
    <property type="term" value="F:metal ion binding"/>
    <property type="evidence" value="ECO:0007669"/>
    <property type="project" value="UniProtKB-KW"/>
</dbReference>
<dbReference type="GO" id="GO:0005886">
    <property type="term" value="C:plasma membrane"/>
    <property type="evidence" value="ECO:0007669"/>
    <property type="project" value="UniProtKB-SubCell"/>
</dbReference>
<feature type="transmembrane region" description="Helical" evidence="9">
    <location>
        <begin position="415"/>
        <end position="436"/>
    </location>
</feature>
<dbReference type="Proteomes" id="UP000252707">
    <property type="component" value="Unassembled WGS sequence"/>
</dbReference>
<dbReference type="NCBIfam" id="TIGR00400">
    <property type="entry name" value="mgtE"/>
    <property type="match status" value="1"/>
</dbReference>
<keyword evidence="7 9" id="KW-0472">Membrane</keyword>
<organism evidence="11 12">
    <name type="scientific">Thioalbus denitrificans</name>
    <dbReference type="NCBI Taxonomy" id="547122"/>
    <lineage>
        <taxon>Bacteria</taxon>
        <taxon>Pseudomonadati</taxon>
        <taxon>Pseudomonadota</taxon>
        <taxon>Gammaproteobacteria</taxon>
        <taxon>Chromatiales</taxon>
        <taxon>Ectothiorhodospiraceae</taxon>
        <taxon>Thioalbus</taxon>
    </lineage>
</organism>
<dbReference type="InterPro" id="IPR046342">
    <property type="entry name" value="CBS_dom_sf"/>
</dbReference>
<feature type="transmembrane region" description="Helical" evidence="9">
    <location>
        <begin position="448"/>
        <end position="475"/>
    </location>
</feature>
<comment type="function">
    <text evidence="9">Acts as a magnesium transporter.</text>
</comment>
<proteinExistence type="inferred from homology"/>
<keyword evidence="9" id="KW-0479">Metal-binding</keyword>
<keyword evidence="5 9" id="KW-0460">Magnesium</keyword>
<keyword evidence="6 9" id="KW-1133">Transmembrane helix</keyword>
<dbReference type="PROSITE" id="PS51371">
    <property type="entry name" value="CBS"/>
    <property type="match status" value="1"/>
</dbReference>
<dbReference type="SMART" id="SM00116">
    <property type="entry name" value="CBS"/>
    <property type="match status" value="2"/>
</dbReference>
<evidence type="ECO:0000256" key="4">
    <source>
        <dbReference type="ARBA" id="ARBA00022692"/>
    </source>
</evidence>
<dbReference type="SMART" id="SM00924">
    <property type="entry name" value="MgtE_N"/>
    <property type="match status" value="1"/>
</dbReference>
<dbReference type="PANTHER" id="PTHR43773:SF1">
    <property type="entry name" value="MAGNESIUM TRANSPORTER MGTE"/>
    <property type="match status" value="1"/>
</dbReference>
<name>A0A369CG58_9GAMM</name>
<evidence type="ECO:0000313" key="12">
    <source>
        <dbReference type="Proteomes" id="UP000252707"/>
    </source>
</evidence>
<dbReference type="Gene3D" id="3.10.580.10">
    <property type="entry name" value="CBS-domain"/>
    <property type="match status" value="1"/>
</dbReference>
<comment type="caution">
    <text evidence="11">The sequence shown here is derived from an EMBL/GenBank/DDBJ whole genome shotgun (WGS) entry which is preliminary data.</text>
</comment>
<dbReference type="InterPro" id="IPR006668">
    <property type="entry name" value="Mg_transptr_MgtE_intracell_dom"/>
</dbReference>
<dbReference type="AlphaFoldDB" id="A0A369CG58"/>
<feature type="transmembrane region" description="Helical" evidence="9">
    <location>
        <begin position="387"/>
        <end position="409"/>
    </location>
</feature>
<dbReference type="PANTHER" id="PTHR43773">
    <property type="entry name" value="MAGNESIUM TRANSPORTER MGTE"/>
    <property type="match status" value="1"/>
</dbReference>
<evidence type="ECO:0000256" key="8">
    <source>
        <dbReference type="PROSITE-ProRule" id="PRU00703"/>
    </source>
</evidence>
<dbReference type="InterPro" id="IPR000644">
    <property type="entry name" value="CBS_dom"/>
</dbReference>
<evidence type="ECO:0000256" key="7">
    <source>
        <dbReference type="ARBA" id="ARBA00023136"/>
    </source>
</evidence>
<dbReference type="GO" id="GO:0015095">
    <property type="term" value="F:magnesium ion transmembrane transporter activity"/>
    <property type="evidence" value="ECO:0007669"/>
    <property type="project" value="UniProtKB-UniRule"/>
</dbReference>
<dbReference type="SUPFAM" id="SSF161093">
    <property type="entry name" value="MgtE membrane domain-like"/>
    <property type="match status" value="1"/>
</dbReference>
<evidence type="ECO:0000256" key="2">
    <source>
        <dbReference type="ARBA" id="ARBA00009749"/>
    </source>
</evidence>
<dbReference type="Pfam" id="PF00571">
    <property type="entry name" value="CBS"/>
    <property type="match status" value="1"/>
</dbReference>
<keyword evidence="12" id="KW-1185">Reference proteome</keyword>
<protein>
    <recommendedName>
        <fullName evidence="9">Magnesium transporter MgtE</fullName>
    </recommendedName>
</protein>
<reference evidence="11 12" key="1">
    <citation type="submission" date="2018-07" db="EMBL/GenBank/DDBJ databases">
        <title>Genomic Encyclopedia of Type Strains, Phase IV (KMG-IV): sequencing the most valuable type-strain genomes for metagenomic binning, comparative biology and taxonomic classification.</title>
        <authorList>
            <person name="Goeker M."/>
        </authorList>
    </citation>
    <scope>NUCLEOTIDE SEQUENCE [LARGE SCALE GENOMIC DNA]</scope>
    <source>
        <strain evidence="11 12">DSM 26407</strain>
    </source>
</reference>
<evidence type="ECO:0000313" key="11">
    <source>
        <dbReference type="EMBL" id="RCX33040.1"/>
    </source>
</evidence>
<dbReference type="EMBL" id="QPJY01000001">
    <property type="protein sequence ID" value="RCX33040.1"/>
    <property type="molecule type" value="Genomic_DNA"/>
</dbReference>
<evidence type="ECO:0000256" key="1">
    <source>
        <dbReference type="ARBA" id="ARBA00004141"/>
    </source>
</evidence>
<dbReference type="SUPFAM" id="SSF158791">
    <property type="entry name" value="MgtE N-terminal domain-like"/>
    <property type="match status" value="1"/>
</dbReference>
<dbReference type="CDD" id="cd04606">
    <property type="entry name" value="CBS_pair_Mg_transporter"/>
    <property type="match status" value="1"/>
</dbReference>
<dbReference type="InterPro" id="IPR038076">
    <property type="entry name" value="MgtE_N_sf"/>
</dbReference>
<keyword evidence="4 9" id="KW-0812">Transmembrane</keyword>
<dbReference type="RefSeq" id="WP_114277923.1">
    <property type="nucleotide sequence ID" value="NZ_QPJY01000001.1"/>
</dbReference>
<keyword evidence="3 9" id="KW-0813">Transport</keyword>
<dbReference type="SUPFAM" id="SSF54631">
    <property type="entry name" value="CBS-domain pair"/>
    <property type="match status" value="1"/>
</dbReference>